<keyword evidence="13" id="KW-1185">Reference proteome</keyword>
<feature type="transmembrane region" description="Helical" evidence="11">
    <location>
        <begin position="248"/>
        <end position="271"/>
    </location>
</feature>
<keyword evidence="3 10" id="KW-0813">Transport</keyword>
<evidence type="ECO:0000256" key="2">
    <source>
        <dbReference type="ARBA" id="ARBA00006375"/>
    </source>
</evidence>
<dbReference type="InterPro" id="IPR018108">
    <property type="entry name" value="MCP_transmembrane"/>
</dbReference>
<evidence type="ECO:0000256" key="10">
    <source>
        <dbReference type="RuleBase" id="RU000488"/>
    </source>
</evidence>
<sequence length="308" mass="33453">MDSGCTNPLCNTQHPYPEFVAGAIGGLAGLVVGHPMDTVKILMQNSCQKVSIVGVATAIQQAGLSNFFRGLTLPACSYVGVNAITFGSYKACISRLDPSEQSTGACLVAGAFSGLVQLVPSVPVEIVKIQQQNSATLTDRAVQIADCARTILRNHGVRGLYTGIAMHALRDVPGFAVYFLAYSKLFSFNMALGAPPFWSSFFAGAFGGAVSWIVSTPFDVIKTRMQSGRMRTFSVVLKEMIKEKNCSVFFRGLNMILLRAFIVNGFSFALFEYSLHHLKSRIAPCHCLQEGRLFIKVSMDIEDDIILK</sequence>
<feature type="repeat" description="Solcar" evidence="9">
    <location>
        <begin position="195"/>
        <end position="277"/>
    </location>
</feature>
<dbReference type="SUPFAM" id="SSF103506">
    <property type="entry name" value="Mitochondrial carrier"/>
    <property type="match status" value="1"/>
</dbReference>
<dbReference type="Pfam" id="PF00153">
    <property type="entry name" value="Mito_carr"/>
    <property type="match status" value="3"/>
</dbReference>
<accession>A0A4E0RK56</accession>
<keyword evidence="4 9" id="KW-0812">Transmembrane</keyword>
<dbReference type="PROSITE" id="PS50920">
    <property type="entry name" value="SOLCAR"/>
    <property type="match status" value="3"/>
</dbReference>
<evidence type="ECO:0000256" key="9">
    <source>
        <dbReference type="PROSITE-ProRule" id="PRU00282"/>
    </source>
</evidence>
<dbReference type="PANTHER" id="PTHR45624">
    <property type="entry name" value="MITOCHONDRIAL BASIC AMINO ACIDS TRANSPORTER-RELATED"/>
    <property type="match status" value="1"/>
</dbReference>
<comment type="similarity">
    <text evidence="2 10">Belongs to the mitochondrial carrier (TC 2.A.29) family.</text>
</comment>
<feature type="repeat" description="Solcar" evidence="9">
    <location>
        <begin position="13"/>
        <end position="95"/>
    </location>
</feature>
<dbReference type="Gene3D" id="1.50.40.10">
    <property type="entry name" value="Mitochondrial carrier domain"/>
    <property type="match status" value="1"/>
</dbReference>
<reference evidence="12" key="1">
    <citation type="submission" date="2019-03" db="EMBL/GenBank/DDBJ databases">
        <title>Improved annotation for the trematode Fasciola hepatica.</title>
        <authorList>
            <person name="Choi Y.-J."/>
            <person name="Martin J."/>
            <person name="Mitreva M."/>
        </authorList>
    </citation>
    <scope>NUCLEOTIDE SEQUENCE [LARGE SCALE GENOMIC DNA]</scope>
</reference>
<evidence type="ECO:0000256" key="8">
    <source>
        <dbReference type="ARBA" id="ARBA00023136"/>
    </source>
</evidence>
<dbReference type="GO" id="GO:0022857">
    <property type="term" value="F:transmembrane transporter activity"/>
    <property type="evidence" value="ECO:0007669"/>
    <property type="project" value="TreeGrafter"/>
</dbReference>
<evidence type="ECO:0000313" key="13">
    <source>
        <dbReference type="Proteomes" id="UP000230066"/>
    </source>
</evidence>
<dbReference type="PANTHER" id="PTHR45624:SF10">
    <property type="entry name" value="SLC (SOLUTE CARRIER) HOMOLOG"/>
    <property type="match status" value="1"/>
</dbReference>
<dbReference type="AlphaFoldDB" id="A0A4E0RK56"/>
<feature type="repeat" description="Solcar" evidence="9">
    <location>
        <begin position="101"/>
        <end position="188"/>
    </location>
</feature>
<keyword evidence="8 9" id="KW-0472">Membrane</keyword>
<comment type="subcellular location">
    <subcellularLocation>
        <location evidence="1">Mitochondrion membrane</location>
        <topology evidence="1">Multi-pass membrane protein</topology>
    </subcellularLocation>
</comment>
<evidence type="ECO:0000256" key="3">
    <source>
        <dbReference type="ARBA" id="ARBA00022448"/>
    </source>
</evidence>
<dbReference type="InterPro" id="IPR023395">
    <property type="entry name" value="MCP_dom_sf"/>
</dbReference>
<dbReference type="Proteomes" id="UP000230066">
    <property type="component" value="Unassembled WGS sequence"/>
</dbReference>
<keyword evidence="6 11" id="KW-1133">Transmembrane helix</keyword>
<evidence type="ECO:0000313" key="12">
    <source>
        <dbReference type="EMBL" id="THD26961.1"/>
    </source>
</evidence>
<evidence type="ECO:0000256" key="4">
    <source>
        <dbReference type="ARBA" id="ARBA00022692"/>
    </source>
</evidence>
<evidence type="ECO:0000256" key="5">
    <source>
        <dbReference type="ARBA" id="ARBA00022737"/>
    </source>
</evidence>
<dbReference type="InterPro" id="IPR050567">
    <property type="entry name" value="Mitochondrial_Carrier"/>
</dbReference>
<gene>
    <name evidence="12" type="ORF">D915_002198</name>
</gene>
<dbReference type="PRINTS" id="PR00926">
    <property type="entry name" value="MITOCARRIER"/>
</dbReference>
<feature type="transmembrane region" description="Helical" evidence="11">
    <location>
        <begin position="201"/>
        <end position="221"/>
    </location>
</feature>
<proteinExistence type="inferred from homology"/>
<dbReference type="InterPro" id="IPR002067">
    <property type="entry name" value="MCP"/>
</dbReference>
<keyword evidence="5" id="KW-0677">Repeat</keyword>
<dbReference type="EMBL" id="JXXN02000573">
    <property type="protein sequence ID" value="THD26961.1"/>
    <property type="molecule type" value="Genomic_DNA"/>
</dbReference>
<evidence type="ECO:0000256" key="11">
    <source>
        <dbReference type="SAM" id="Phobius"/>
    </source>
</evidence>
<comment type="caution">
    <text evidence="12">The sequence shown here is derived from an EMBL/GenBank/DDBJ whole genome shotgun (WGS) entry which is preliminary data.</text>
</comment>
<name>A0A4E0RK56_FASHE</name>
<evidence type="ECO:0000256" key="1">
    <source>
        <dbReference type="ARBA" id="ARBA00004225"/>
    </source>
</evidence>
<organism evidence="12 13">
    <name type="scientific">Fasciola hepatica</name>
    <name type="common">Liver fluke</name>
    <dbReference type="NCBI Taxonomy" id="6192"/>
    <lineage>
        <taxon>Eukaryota</taxon>
        <taxon>Metazoa</taxon>
        <taxon>Spiralia</taxon>
        <taxon>Lophotrochozoa</taxon>
        <taxon>Platyhelminthes</taxon>
        <taxon>Trematoda</taxon>
        <taxon>Digenea</taxon>
        <taxon>Plagiorchiida</taxon>
        <taxon>Echinostomata</taxon>
        <taxon>Echinostomatoidea</taxon>
        <taxon>Fasciolidae</taxon>
        <taxon>Fasciola</taxon>
    </lineage>
</organism>
<evidence type="ECO:0000256" key="7">
    <source>
        <dbReference type="ARBA" id="ARBA00023128"/>
    </source>
</evidence>
<keyword evidence="7" id="KW-0496">Mitochondrion</keyword>
<protein>
    <submittedName>
        <fullName evidence="12">Mitochondrial arginine transporter BAC2</fullName>
    </submittedName>
</protein>
<feature type="transmembrane region" description="Helical" evidence="11">
    <location>
        <begin position="159"/>
        <end position="181"/>
    </location>
</feature>
<evidence type="ECO:0000256" key="6">
    <source>
        <dbReference type="ARBA" id="ARBA00022989"/>
    </source>
</evidence>
<dbReference type="GO" id="GO:0031966">
    <property type="term" value="C:mitochondrial membrane"/>
    <property type="evidence" value="ECO:0007669"/>
    <property type="project" value="UniProtKB-SubCell"/>
</dbReference>